<accession>A0A5C3LJT3</accession>
<organism evidence="1 2">
    <name type="scientific">Crucibulum laeve</name>
    <dbReference type="NCBI Taxonomy" id="68775"/>
    <lineage>
        <taxon>Eukaryota</taxon>
        <taxon>Fungi</taxon>
        <taxon>Dikarya</taxon>
        <taxon>Basidiomycota</taxon>
        <taxon>Agaricomycotina</taxon>
        <taxon>Agaricomycetes</taxon>
        <taxon>Agaricomycetidae</taxon>
        <taxon>Agaricales</taxon>
        <taxon>Agaricineae</taxon>
        <taxon>Nidulariaceae</taxon>
        <taxon>Crucibulum</taxon>
    </lineage>
</organism>
<reference evidence="1 2" key="1">
    <citation type="journal article" date="2019" name="Nat. Ecol. Evol.">
        <title>Megaphylogeny resolves global patterns of mushroom evolution.</title>
        <authorList>
            <person name="Varga T."/>
            <person name="Krizsan K."/>
            <person name="Foldi C."/>
            <person name="Dima B."/>
            <person name="Sanchez-Garcia M."/>
            <person name="Sanchez-Ramirez S."/>
            <person name="Szollosi G.J."/>
            <person name="Szarkandi J.G."/>
            <person name="Papp V."/>
            <person name="Albert L."/>
            <person name="Andreopoulos W."/>
            <person name="Angelini C."/>
            <person name="Antonin V."/>
            <person name="Barry K.W."/>
            <person name="Bougher N.L."/>
            <person name="Buchanan P."/>
            <person name="Buyck B."/>
            <person name="Bense V."/>
            <person name="Catcheside P."/>
            <person name="Chovatia M."/>
            <person name="Cooper J."/>
            <person name="Damon W."/>
            <person name="Desjardin D."/>
            <person name="Finy P."/>
            <person name="Geml J."/>
            <person name="Haridas S."/>
            <person name="Hughes K."/>
            <person name="Justo A."/>
            <person name="Karasinski D."/>
            <person name="Kautmanova I."/>
            <person name="Kiss B."/>
            <person name="Kocsube S."/>
            <person name="Kotiranta H."/>
            <person name="LaButti K.M."/>
            <person name="Lechner B.E."/>
            <person name="Liimatainen K."/>
            <person name="Lipzen A."/>
            <person name="Lukacs Z."/>
            <person name="Mihaltcheva S."/>
            <person name="Morgado L.N."/>
            <person name="Niskanen T."/>
            <person name="Noordeloos M.E."/>
            <person name="Ohm R.A."/>
            <person name="Ortiz-Santana B."/>
            <person name="Ovrebo C."/>
            <person name="Racz N."/>
            <person name="Riley R."/>
            <person name="Savchenko A."/>
            <person name="Shiryaev A."/>
            <person name="Soop K."/>
            <person name="Spirin V."/>
            <person name="Szebenyi C."/>
            <person name="Tomsovsky M."/>
            <person name="Tulloss R.E."/>
            <person name="Uehling J."/>
            <person name="Grigoriev I.V."/>
            <person name="Vagvolgyi C."/>
            <person name="Papp T."/>
            <person name="Martin F.M."/>
            <person name="Miettinen O."/>
            <person name="Hibbett D.S."/>
            <person name="Nagy L.G."/>
        </authorList>
    </citation>
    <scope>NUCLEOTIDE SEQUENCE [LARGE SCALE GENOMIC DNA]</scope>
    <source>
        <strain evidence="1 2">CBS 166.37</strain>
    </source>
</reference>
<keyword evidence="2" id="KW-1185">Reference proteome</keyword>
<protein>
    <submittedName>
        <fullName evidence="1">Uncharacterized protein</fullName>
    </submittedName>
</protein>
<name>A0A5C3LJT3_9AGAR</name>
<dbReference type="EMBL" id="ML213654">
    <property type="protein sequence ID" value="TFK33150.1"/>
    <property type="molecule type" value="Genomic_DNA"/>
</dbReference>
<proteinExistence type="predicted"/>
<dbReference type="AlphaFoldDB" id="A0A5C3LJT3"/>
<evidence type="ECO:0000313" key="1">
    <source>
        <dbReference type="EMBL" id="TFK33150.1"/>
    </source>
</evidence>
<dbReference type="Proteomes" id="UP000308652">
    <property type="component" value="Unassembled WGS sequence"/>
</dbReference>
<gene>
    <name evidence="1" type="ORF">BDQ12DRAFT_447968</name>
</gene>
<sequence>MYPLKIRSLDMFSSERRSNAIIYFALEKCPLFHIRTDLMAFRIRYLQESVKWLPTYWAVGTLSMNIGSGAFPNRVDSALVISPSGRL</sequence>
<evidence type="ECO:0000313" key="2">
    <source>
        <dbReference type="Proteomes" id="UP000308652"/>
    </source>
</evidence>